<name>A0A7D3VW27_ACTVE</name>
<reference evidence="1 2" key="1">
    <citation type="submission" date="2020-05" db="EMBL/GenBank/DDBJ databases">
        <title>Actinomadura verrucosospora NRRL-B18236 (PFL_A860) Genome sequencing and assembly.</title>
        <authorList>
            <person name="Samborskyy M."/>
        </authorList>
    </citation>
    <scope>NUCLEOTIDE SEQUENCE [LARGE SCALE GENOMIC DNA]</scope>
    <source>
        <strain evidence="1 2">NRRL:B18236</strain>
    </source>
</reference>
<evidence type="ECO:0000313" key="1">
    <source>
        <dbReference type="EMBL" id="QKG20132.1"/>
    </source>
</evidence>
<gene>
    <name evidence="1" type="ORF">ACTIVE_1768</name>
</gene>
<accession>A0A7D3VW27</accession>
<dbReference type="AlphaFoldDB" id="A0A7D3VW27"/>
<sequence>MARAFGHPQGVGLLGPGTDSLLRTLLVDALADRARPRATEVILTRAELERLFPEDIDQFPAEHYDSELHVTATLEDAIERLEDRAASWNTHEAATRPPILWLAAPGEDADVVHDTLCSLDGADIIAIFRGAWPYGPTHLVDADGPRQVPNQLELLSASEAIGKLTASP</sequence>
<proteinExistence type="predicted"/>
<evidence type="ECO:0000313" key="2">
    <source>
        <dbReference type="Proteomes" id="UP000501240"/>
    </source>
</evidence>
<keyword evidence="2" id="KW-1185">Reference proteome</keyword>
<organism evidence="1 2">
    <name type="scientific">Actinomadura verrucosospora</name>
    <dbReference type="NCBI Taxonomy" id="46165"/>
    <lineage>
        <taxon>Bacteria</taxon>
        <taxon>Bacillati</taxon>
        <taxon>Actinomycetota</taxon>
        <taxon>Actinomycetes</taxon>
        <taxon>Streptosporangiales</taxon>
        <taxon>Thermomonosporaceae</taxon>
        <taxon>Actinomadura</taxon>
    </lineage>
</organism>
<dbReference type="Proteomes" id="UP000501240">
    <property type="component" value="Chromosome"/>
</dbReference>
<dbReference type="EMBL" id="CP053892">
    <property type="protein sequence ID" value="QKG20132.1"/>
    <property type="molecule type" value="Genomic_DNA"/>
</dbReference>
<protein>
    <submittedName>
        <fullName evidence="1">Response regulator receiver/SARP domain-containing protein</fullName>
    </submittedName>
</protein>